<sequence length="206" mass="21346">MKDAQGGPVRGRIRWRRFAAVVIPAAAAAGAIVFGMANGAIAAQFTVSGQPFKVSADALDGQQFIQYGGQVTAKNHDGSTRTAYVASSVIGNATLTNLCQSVKPDGVPVSVIIRAGQDPKHPVTASNLAIDMTDLKGDATFGDINIGQDAGDLTRSPALNGMFGQSAATVHIEHLKQVALGTHAGTFTLNGLHLYLSLGDNAEQCF</sequence>
<comment type="caution">
    <text evidence="1">The sequence shown here is derived from an EMBL/GenBank/DDBJ whole genome shotgun (WGS) entry which is preliminary data.</text>
</comment>
<dbReference type="InterPro" id="IPR046198">
    <property type="entry name" value="DUF6230"/>
</dbReference>
<keyword evidence="2" id="KW-1185">Reference proteome</keyword>
<dbReference type="EMBL" id="JAATVY010000022">
    <property type="protein sequence ID" value="NJC72805.1"/>
    <property type="molecule type" value="Genomic_DNA"/>
</dbReference>
<name>A0ABX0Y5H8_9ACTN</name>
<evidence type="ECO:0000313" key="1">
    <source>
        <dbReference type="EMBL" id="NJC72805.1"/>
    </source>
</evidence>
<proteinExistence type="predicted"/>
<accession>A0ABX0Y5H8</accession>
<dbReference type="Proteomes" id="UP000722989">
    <property type="component" value="Unassembled WGS sequence"/>
</dbReference>
<dbReference type="Pfam" id="PF19741">
    <property type="entry name" value="DUF6230"/>
    <property type="match status" value="1"/>
</dbReference>
<organism evidence="1 2">
    <name type="scientific">Planosporangium thailandense</name>
    <dbReference type="NCBI Taxonomy" id="765197"/>
    <lineage>
        <taxon>Bacteria</taxon>
        <taxon>Bacillati</taxon>
        <taxon>Actinomycetota</taxon>
        <taxon>Actinomycetes</taxon>
        <taxon>Micromonosporales</taxon>
        <taxon>Micromonosporaceae</taxon>
        <taxon>Planosporangium</taxon>
    </lineage>
</organism>
<dbReference type="RefSeq" id="WP_167927718.1">
    <property type="nucleotide sequence ID" value="NZ_JAATVY010000022.1"/>
</dbReference>
<evidence type="ECO:0000313" key="2">
    <source>
        <dbReference type="Proteomes" id="UP000722989"/>
    </source>
</evidence>
<gene>
    <name evidence="1" type="ORF">HC031_24235</name>
</gene>
<protein>
    <submittedName>
        <fullName evidence="1">Cholesterol esterase</fullName>
    </submittedName>
</protein>
<reference evidence="1 2" key="1">
    <citation type="submission" date="2020-03" db="EMBL/GenBank/DDBJ databases">
        <title>WGS of the type strain of Planosporangium spp.</title>
        <authorList>
            <person name="Thawai C."/>
        </authorList>
    </citation>
    <scope>NUCLEOTIDE SEQUENCE [LARGE SCALE GENOMIC DNA]</scope>
    <source>
        <strain evidence="1 2">TBRC 5610</strain>
    </source>
</reference>